<dbReference type="Pfam" id="PF03992">
    <property type="entry name" value="ABM"/>
    <property type="match status" value="1"/>
</dbReference>
<dbReference type="EMBL" id="JBHUHT010000012">
    <property type="protein sequence ID" value="MFD2096466.1"/>
    <property type="molecule type" value="Genomic_DNA"/>
</dbReference>
<dbReference type="InterPro" id="IPR007138">
    <property type="entry name" value="ABM_dom"/>
</dbReference>
<dbReference type="SUPFAM" id="SSF54909">
    <property type="entry name" value="Dimeric alpha+beta barrel"/>
    <property type="match status" value="1"/>
</dbReference>
<keyword evidence="2" id="KW-0503">Monooxygenase</keyword>
<evidence type="ECO:0000313" key="2">
    <source>
        <dbReference type="EMBL" id="MFD2096466.1"/>
    </source>
</evidence>
<feature type="domain" description="ABM" evidence="1">
    <location>
        <begin position="1"/>
        <end position="62"/>
    </location>
</feature>
<protein>
    <submittedName>
        <fullName evidence="2">Antibiotic biosynthesis monooxygenase family protein</fullName>
        <ecNumber evidence="2">1.14.-.-</ecNumber>
    </submittedName>
</protein>
<proteinExistence type="predicted"/>
<keyword evidence="3" id="KW-1185">Reference proteome</keyword>
<accession>A0ABW4XLS0</accession>
<dbReference type="GO" id="GO:0004497">
    <property type="term" value="F:monooxygenase activity"/>
    <property type="evidence" value="ECO:0007669"/>
    <property type="project" value="UniProtKB-KW"/>
</dbReference>
<dbReference type="Proteomes" id="UP001597380">
    <property type="component" value="Unassembled WGS sequence"/>
</dbReference>
<dbReference type="InterPro" id="IPR011008">
    <property type="entry name" value="Dimeric_a/b-barrel"/>
</dbReference>
<keyword evidence="2" id="KW-0560">Oxidoreductase</keyword>
<dbReference type="Gene3D" id="3.30.70.100">
    <property type="match status" value="1"/>
</dbReference>
<gene>
    <name evidence="2" type="ORF">ACFSJ3_10760</name>
</gene>
<name>A0ABW4XLS0_9GAMM</name>
<evidence type="ECO:0000259" key="1">
    <source>
        <dbReference type="Pfam" id="PF03992"/>
    </source>
</evidence>
<reference evidence="3" key="1">
    <citation type="journal article" date="2019" name="Int. J. Syst. Evol. Microbiol.">
        <title>The Global Catalogue of Microorganisms (GCM) 10K type strain sequencing project: providing services to taxonomists for standard genome sequencing and annotation.</title>
        <authorList>
            <consortium name="The Broad Institute Genomics Platform"/>
            <consortium name="The Broad Institute Genome Sequencing Center for Infectious Disease"/>
            <person name="Wu L."/>
            <person name="Ma J."/>
        </authorList>
    </citation>
    <scope>NUCLEOTIDE SEQUENCE [LARGE SCALE GENOMIC DNA]</scope>
    <source>
        <strain evidence="3">CGMCC 1.10992</strain>
    </source>
</reference>
<sequence>MFVVMYEFVVKPGCEEQFLDAWPQVTQGIYLLKGSLGSRLHRNKNGELIAYAQWPDRATFEEAQVVEMTPEYEAQREKMRDALNIEATRTLYEMEVETDYLQRRPFAV</sequence>
<evidence type="ECO:0000313" key="3">
    <source>
        <dbReference type="Proteomes" id="UP001597380"/>
    </source>
</evidence>
<dbReference type="RefSeq" id="WP_345339149.1">
    <property type="nucleotide sequence ID" value="NZ_BAABLI010000008.1"/>
</dbReference>
<comment type="caution">
    <text evidence="2">The sequence shown here is derived from an EMBL/GenBank/DDBJ whole genome shotgun (WGS) entry which is preliminary data.</text>
</comment>
<dbReference type="EC" id="1.14.-.-" evidence="2"/>
<organism evidence="2 3">
    <name type="scientific">Corallincola platygyrae</name>
    <dbReference type="NCBI Taxonomy" id="1193278"/>
    <lineage>
        <taxon>Bacteria</taxon>
        <taxon>Pseudomonadati</taxon>
        <taxon>Pseudomonadota</taxon>
        <taxon>Gammaproteobacteria</taxon>
        <taxon>Alteromonadales</taxon>
        <taxon>Psychromonadaceae</taxon>
        <taxon>Corallincola</taxon>
    </lineage>
</organism>